<dbReference type="GO" id="GO:0042953">
    <property type="term" value="P:lipoprotein transport"/>
    <property type="evidence" value="ECO:0007669"/>
    <property type="project" value="InterPro"/>
</dbReference>
<dbReference type="CDD" id="cd16325">
    <property type="entry name" value="LolA"/>
    <property type="match status" value="1"/>
</dbReference>
<dbReference type="PANTHER" id="PTHR35869:SF1">
    <property type="entry name" value="OUTER-MEMBRANE LIPOPROTEIN CARRIER PROTEIN"/>
    <property type="match status" value="1"/>
</dbReference>
<evidence type="ECO:0000256" key="9">
    <source>
        <dbReference type="ARBA" id="ARBA00023186"/>
    </source>
</evidence>
<comment type="subcellular location">
    <subcellularLocation>
        <location evidence="1 10">Periplasm</location>
    </subcellularLocation>
</comment>
<proteinExistence type="inferred from homology"/>
<protein>
    <recommendedName>
        <fullName evidence="4 10">Outer-membrane lipoprotein carrier protein</fullName>
    </recommendedName>
</protein>
<dbReference type="Gene3D" id="2.50.20.10">
    <property type="entry name" value="Lipoprotein localisation LolA/LolB/LppX"/>
    <property type="match status" value="1"/>
</dbReference>
<comment type="similarity">
    <text evidence="2 10">Belongs to the LolA family.</text>
</comment>
<evidence type="ECO:0000256" key="3">
    <source>
        <dbReference type="ARBA" id="ARBA00011245"/>
    </source>
</evidence>
<dbReference type="HAMAP" id="MF_00240">
    <property type="entry name" value="LolA"/>
    <property type="match status" value="1"/>
</dbReference>
<evidence type="ECO:0000256" key="6">
    <source>
        <dbReference type="ARBA" id="ARBA00022729"/>
    </source>
</evidence>
<keyword evidence="7 10" id="KW-0574">Periplasm</keyword>
<reference evidence="11 12" key="1">
    <citation type="journal article" date="2018" name="Nat. Biotechnol.">
        <title>A standardized bacterial taxonomy based on genome phylogeny substantially revises the tree of life.</title>
        <authorList>
            <person name="Parks D.H."/>
            <person name="Chuvochina M."/>
            <person name="Waite D.W."/>
            <person name="Rinke C."/>
            <person name="Skarshewski A."/>
            <person name="Chaumeil P.A."/>
            <person name="Hugenholtz P."/>
        </authorList>
    </citation>
    <scope>NUCLEOTIDE SEQUENCE [LARGE SCALE GENOMIC DNA]</scope>
    <source>
        <strain evidence="11">UBA9158</strain>
    </source>
</reference>
<keyword evidence="9 10" id="KW-0143">Chaperone</keyword>
<evidence type="ECO:0000256" key="10">
    <source>
        <dbReference type="HAMAP-Rule" id="MF_00240"/>
    </source>
</evidence>
<comment type="function">
    <text evidence="10">Participates in the translocation of lipoproteins from the inner membrane to the outer membrane. Only forms a complex with a lipoprotein if the residue after the N-terminal Cys is not an aspartate (The Asp acts as a targeting signal to indicate that the lipoprotein should stay in the inner membrane).</text>
</comment>
<dbReference type="Pfam" id="PF03548">
    <property type="entry name" value="LolA"/>
    <property type="match status" value="1"/>
</dbReference>
<organism evidence="11 12">
    <name type="scientific">Haliea salexigens</name>
    <dbReference type="NCBI Taxonomy" id="287487"/>
    <lineage>
        <taxon>Bacteria</taxon>
        <taxon>Pseudomonadati</taxon>
        <taxon>Pseudomonadota</taxon>
        <taxon>Gammaproteobacteria</taxon>
        <taxon>Cellvibrionales</taxon>
        <taxon>Halieaceae</taxon>
        <taxon>Haliea</taxon>
    </lineage>
</organism>
<evidence type="ECO:0000256" key="5">
    <source>
        <dbReference type="ARBA" id="ARBA00022448"/>
    </source>
</evidence>
<keyword evidence="6 10" id="KW-0732">Signal</keyword>
<dbReference type="STRING" id="1121937.GCA_000423125_01510"/>
<evidence type="ECO:0000256" key="2">
    <source>
        <dbReference type="ARBA" id="ARBA00007615"/>
    </source>
</evidence>
<evidence type="ECO:0000256" key="4">
    <source>
        <dbReference type="ARBA" id="ARBA00014035"/>
    </source>
</evidence>
<keyword evidence="5 10" id="KW-0813">Transport</keyword>
<name>A0A3C1KMV2_9GAMM</name>
<sequence precursor="true">MHRNQHVPHVKKLSYLCLLLFAVLSAPLRAEAVDELLQALQSIERLQGDFRQRQYATDGSVVSDSEGRFRLLRPGYFAWEIRAPDSQLIIANRDYLWHHDRDLETVTRKPVVGSEAMTPLQVLGGDGAALRRDYTVHRDAQQRFVLVPRGPDAGFQELTLALEGNTLQGMEVQDNLNQRVVITFTALDTQTPMTPAEFDFTPPPGADLFYQAE</sequence>
<accession>A0A3C1KMV2</accession>
<gene>
    <name evidence="10 11" type="primary">lolA</name>
    <name evidence="11" type="ORF">DCP75_09480</name>
</gene>
<dbReference type="EMBL" id="DMND01000130">
    <property type="protein sequence ID" value="HAN27931.1"/>
    <property type="molecule type" value="Genomic_DNA"/>
</dbReference>
<evidence type="ECO:0000313" key="12">
    <source>
        <dbReference type="Proteomes" id="UP000259273"/>
    </source>
</evidence>
<evidence type="ECO:0000256" key="1">
    <source>
        <dbReference type="ARBA" id="ARBA00004418"/>
    </source>
</evidence>
<comment type="caution">
    <text evidence="11">The sequence shown here is derived from an EMBL/GenBank/DDBJ whole genome shotgun (WGS) entry which is preliminary data.</text>
</comment>
<dbReference type="Proteomes" id="UP000259273">
    <property type="component" value="Unassembled WGS sequence"/>
</dbReference>
<dbReference type="PANTHER" id="PTHR35869">
    <property type="entry name" value="OUTER-MEMBRANE LIPOPROTEIN CARRIER PROTEIN"/>
    <property type="match status" value="1"/>
</dbReference>
<dbReference type="AlphaFoldDB" id="A0A3C1KMV2"/>
<evidence type="ECO:0000256" key="7">
    <source>
        <dbReference type="ARBA" id="ARBA00022764"/>
    </source>
</evidence>
<dbReference type="InterPro" id="IPR029046">
    <property type="entry name" value="LolA/LolB/LppX"/>
</dbReference>
<comment type="subunit">
    <text evidence="3 10">Monomer.</text>
</comment>
<dbReference type="SUPFAM" id="SSF89392">
    <property type="entry name" value="Prokaryotic lipoproteins and lipoprotein localization factors"/>
    <property type="match status" value="1"/>
</dbReference>
<keyword evidence="8 10" id="KW-0653">Protein transport</keyword>
<evidence type="ECO:0000313" key="11">
    <source>
        <dbReference type="EMBL" id="HAN27931.1"/>
    </source>
</evidence>
<feature type="chain" id="PRO_5017840308" description="Outer-membrane lipoprotein carrier protein" evidence="10">
    <location>
        <begin position="33"/>
        <end position="213"/>
    </location>
</feature>
<evidence type="ECO:0000256" key="8">
    <source>
        <dbReference type="ARBA" id="ARBA00022927"/>
    </source>
</evidence>
<feature type="signal peptide" evidence="10">
    <location>
        <begin position="1"/>
        <end position="32"/>
    </location>
</feature>
<dbReference type="InterPro" id="IPR004564">
    <property type="entry name" value="OM_lipoprot_carrier_LolA-like"/>
</dbReference>
<keyword evidence="11" id="KW-0449">Lipoprotein</keyword>
<dbReference type="NCBIfam" id="TIGR00547">
    <property type="entry name" value="lolA"/>
    <property type="match status" value="1"/>
</dbReference>
<dbReference type="InterPro" id="IPR018323">
    <property type="entry name" value="OM_lipoprot_carrier_LolA_Pbac"/>
</dbReference>
<dbReference type="GO" id="GO:0030288">
    <property type="term" value="C:outer membrane-bounded periplasmic space"/>
    <property type="evidence" value="ECO:0007669"/>
    <property type="project" value="TreeGrafter"/>
</dbReference>
<dbReference type="GO" id="GO:0044874">
    <property type="term" value="P:lipoprotein localization to outer membrane"/>
    <property type="evidence" value="ECO:0007669"/>
    <property type="project" value="UniProtKB-UniRule"/>
</dbReference>